<reference evidence="2 3" key="1">
    <citation type="submission" date="2019-10" db="EMBL/GenBank/DDBJ databases">
        <title>Epibacterium sp. nov., isolated from seawater.</title>
        <authorList>
            <person name="Zhang X."/>
            <person name="Li N."/>
        </authorList>
    </citation>
    <scope>NUCLEOTIDE SEQUENCE [LARGE SCALE GENOMIC DNA]</scope>
    <source>
        <strain evidence="2 3">SM1979</strain>
    </source>
</reference>
<accession>A0A843YIX2</accession>
<gene>
    <name evidence="2" type="ORF">GFB49_09455</name>
</gene>
<dbReference type="InterPro" id="IPR005184">
    <property type="entry name" value="DUF306_Meta_HslJ"/>
</dbReference>
<dbReference type="InterPro" id="IPR053147">
    <property type="entry name" value="Hsp_HslJ-like"/>
</dbReference>
<dbReference type="InterPro" id="IPR038670">
    <property type="entry name" value="HslJ-like_sf"/>
</dbReference>
<dbReference type="Proteomes" id="UP000444174">
    <property type="component" value="Unassembled WGS sequence"/>
</dbReference>
<feature type="domain" description="DUF306" evidence="1">
    <location>
        <begin position="27"/>
        <end position="120"/>
    </location>
</feature>
<keyword evidence="3" id="KW-1185">Reference proteome</keyword>
<proteinExistence type="predicted"/>
<dbReference type="PANTHER" id="PTHR35535:SF1">
    <property type="entry name" value="HEAT SHOCK PROTEIN HSLJ"/>
    <property type="match status" value="1"/>
</dbReference>
<evidence type="ECO:0000259" key="1">
    <source>
        <dbReference type="Pfam" id="PF03724"/>
    </source>
</evidence>
<evidence type="ECO:0000313" key="3">
    <source>
        <dbReference type="Proteomes" id="UP000444174"/>
    </source>
</evidence>
<sequence length="125" mass="13300">MFSVFSCVSACSADETLAAYGAGDILWRLTEVDGTPASATLTMEFGEDGAVSGAAPCNRFAAQNTAPYPWFALSPILATKRACPALSQEQDFLTLLQSITQSEVLDNVLILRNDAGQEMVFNAVD</sequence>
<dbReference type="PANTHER" id="PTHR35535">
    <property type="entry name" value="HEAT SHOCK PROTEIN HSLJ"/>
    <property type="match status" value="1"/>
</dbReference>
<organism evidence="2 3">
    <name type="scientific">Tritonibacter litoralis</name>
    <dbReference type="NCBI Taxonomy" id="2662264"/>
    <lineage>
        <taxon>Bacteria</taxon>
        <taxon>Pseudomonadati</taxon>
        <taxon>Pseudomonadota</taxon>
        <taxon>Alphaproteobacteria</taxon>
        <taxon>Rhodobacterales</taxon>
        <taxon>Paracoccaceae</taxon>
        <taxon>Tritonibacter</taxon>
    </lineage>
</organism>
<name>A0A843YIX2_9RHOB</name>
<dbReference type="Pfam" id="PF03724">
    <property type="entry name" value="META"/>
    <property type="match status" value="1"/>
</dbReference>
<dbReference type="EMBL" id="WIBF01000004">
    <property type="protein sequence ID" value="MQQ08677.1"/>
    <property type="molecule type" value="Genomic_DNA"/>
</dbReference>
<dbReference type="Gene3D" id="2.40.128.270">
    <property type="match status" value="1"/>
</dbReference>
<evidence type="ECO:0000313" key="2">
    <source>
        <dbReference type="EMBL" id="MQQ08677.1"/>
    </source>
</evidence>
<comment type="caution">
    <text evidence="2">The sequence shown here is derived from an EMBL/GenBank/DDBJ whole genome shotgun (WGS) entry which is preliminary data.</text>
</comment>
<protein>
    <submittedName>
        <fullName evidence="2">META domain-containing protein</fullName>
    </submittedName>
</protein>
<dbReference type="AlphaFoldDB" id="A0A843YIX2"/>